<keyword evidence="6" id="KW-0460">Magnesium</keyword>
<comment type="caution">
    <text evidence="9">The sequence shown here is derived from an EMBL/GenBank/DDBJ whole genome shotgun (WGS) entry which is preliminary data.</text>
</comment>
<feature type="domain" description="PIN" evidence="8">
    <location>
        <begin position="1"/>
        <end position="125"/>
    </location>
</feature>
<dbReference type="Pfam" id="PF13638">
    <property type="entry name" value="PIN_4"/>
    <property type="match status" value="1"/>
</dbReference>
<evidence type="ECO:0000256" key="2">
    <source>
        <dbReference type="ARBA" id="ARBA00022723"/>
    </source>
</evidence>
<dbReference type="Proteomes" id="UP001597483">
    <property type="component" value="Unassembled WGS sequence"/>
</dbReference>
<dbReference type="InterPro" id="IPR002716">
    <property type="entry name" value="PIN_dom"/>
</dbReference>
<comment type="similarity">
    <text evidence="7">In the N-terminal section; belongs to the PINc/VapC protein family.</text>
</comment>
<evidence type="ECO:0000256" key="6">
    <source>
        <dbReference type="ARBA" id="ARBA00022842"/>
    </source>
</evidence>
<dbReference type="EMBL" id="JBHUKS010000002">
    <property type="protein sequence ID" value="MFD2466019.1"/>
    <property type="molecule type" value="Genomic_DNA"/>
</dbReference>
<reference evidence="10" key="1">
    <citation type="journal article" date="2019" name="Int. J. Syst. Evol. Microbiol.">
        <title>The Global Catalogue of Microorganisms (GCM) 10K type strain sequencing project: providing services to taxonomists for standard genome sequencing and annotation.</title>
        <authorList>
            <consortium name="The Broad Institute Genomics Platform"/>
            <consortium name="The Broad Institute Genome Sequencing Center for Infectious Disease"/>
            <person name="Wu L."/>
            <person name="Ma J."/>
        </authorList>
    </citation>
    <scope>NUCLEOTIDE SEQUENCE [LARGE SCALE GENOMIC DNA]</scope>
    <source>
        <strain evidence="10">CGMCC 4.7641</strain>
    </source>
</reference>
<dbReference type="InterPro" id="IPR003714">
    <property type="entry name" value="PhoH"/>
</dbReference>
<name>A0ABW5GYH0_9PSEU</name>
<keyword evidence="1" id="KW-0540">Nuclease</keyword>
<dbReference type="PANTHER" id="PTHR30473">
    <property type="entry name" value="PROTEIN PHOH"/>
    <property type="match status" value="1"/>
</dbReference>
<evidence type="ECO:0000313" key="9">
    <source>
        <dbReference type="EMBL" id="MFD2466019.1"/>
    </source>
</evidence>
<evidence type="ECO:0000256" key="3">
    <source>
        <dbReference type="ARBA" id="ARBA00022741"/>
    </source>
</evidence>
<evidence type="ECO:0000256" key="5">
    <source>
        <dbReference type="ARBA" id="ARBA00022840"/>
    </source>
</evidence>
<dbReference type="PANTHER" id="PTHR30473:SF2">
    <property type="entry name" value="PIN DOMAIN-CONTAINING PROTEIN"/>
    <property type="match status" value="1"/>
</dbReference>
<dbReference type="RefSeq" id="WP_378299683.1">
    <property type="nucleotide sequence ID" value="NZ_JBHUKS010000002.1"/>
</dbReference>
<dbReference type="CDD" id="cd09883">
    <property type="entry name" value="PIN_VapC_PhoHL-ATPase"/>
    <property type="match status" value="1"/>
</dbReference>
<dbReference type="SUPFAM" id="SSF52540">
    <property type="entry name" value="P-loop containing nucleoside triphosphate hydrolases"/>
    <property type="match status" value="1"/>
</dbReference>
<dbReference type="Pfam" id="PF02562">
    <property type="entry name" value="PhoH"/>
    <property type="match status" value="1"/>
</dbReference>
<keyword evidence="4" id="KW-0378">Hydrolase</keyword>
<dbReference type="SMART" id="SM00670">
    <property type="entry name" value="PINc"/>
    <property type="match status" value="1"/>
</dbReference>
<evidence type="ECO:0000256" key="4">
    <source>
        <dbReference type="ARBA" id="ARBA00022801"/>
    </source>
</evidence>
<keyword evidence="10" id="KW-1185">Reference proteome</keyword>
<accession>A0ABW5GYH0</accession>
<organism evidence="9 10">
    <name type="scientific">Amycolatopsis silviterrae</name>
    <dbReference type="NCBI Taxonomy" id="1656914"/>
    <lineage>
        <taxon>Bacteria</taxon>
        <taxon>Bacillati</taxon>
        <taxon>Actinomycetota</taxon>
        <taxon>Actinomycetes</taxon>
        <taxon>Pseudonocardiales</taxon>
        <taxon>Pseudonocardiaceae</taxon>
        <taxon>Amycolatopsis</taxon>
    </lineage>
</organism>
<dbReference type="Gene3D" id="3.40.50.300">
    <property type="entry name" value="P-loop containing nucleotide triphosphate hydrolases"/>
    <property type="match status" value="1"/>
</dbReference>
<dbReference type="SUPFAM" id="SSF88723">
    <property type="entry name" value="PIN domain-like"/>
    <property type="match status" value="1"/>
</dbReference>
<protein>
    <submittedName>
        <fullName evidence="9">PhoH family protein</fullName>
    </submittedName>
</protein>
<keyword evidence="2" id="KW-0479">Metal-binding</keyword>
<evidence type="ECO:0000256" key="1">
    <source>
        <dbReference type="ARBA" id="ARBA00022722"/>
    </source>
</evidence>
<dbReference type="InterPro" id="IPR051451">
    <property type="entry name" value="PhoH2-like"/>
</dbReference>
<evidence type="ECO:0000313" key="10">
    <source>
        <dbReference type="Proteomes" id="UP001597483"/>
    </source>
</evidence>
<dbReference type="InterPro" id="IPR029060">
    <property type="entry name" value="PIN-like_dom_sf"/>
</dbReference>
<sequence>MLDTSVLLSDPWAVTRFAEHAVVLPLVVISELEAKRHHSELGWFAREALRLLDDLRLKHGRLDAPIPIGEAGGTLQVELNHTDPSVLPVGFRTDSNDHRILACALNLATEQPAVTLVTKDIPLRVKAGAVGLTADEYRAQEVTPSGWTGMADVDAPQELIDALFSGGSADPAEFGLGEVGELPCHTGLRLLAGSSSALGRVTADKRVRLVRGDREAFGLHGRSAEQRVALDLLLDSDVGIVSLGGRAGTGKSALALCAGLEAVMERQQHRKVVVFRPVYAVGGQDLGYLPGSESEKMQPWAQAVFDTLGALVSQDVLDEVFDRGMLEVLPLTHIRGRSLHDTFVIVDEAQSLERNVLLTVLSRLGSASRVVLTHDVAQRDNLRVGRHDGVSAVIEKLKGHPLFAHVTLTRSERSPIAALVTEMLEDHG</sequence>
<keyword evidence="5" id="KW-0067">ATP-binding</keyword>
<evidence type="ECO:0000259" key="8">
    <source>
        <dbReference type="SMART" id="SM00670"/>
    </source>
</evidence>
<dbReference type="InterPro" id="IPR027417">
    <property type="entry name" value="P-loop_NTPase"/>
</dbReference>
<keyword evidence="3" id="KW-0547">Nucleotide-binding</keyword>
<evidence type="ECO:0000256" key="7">
    <source>
        <dbReference type="ARBA" id="ARBA00046345"/>
    </source>
</evidence>
<dbReference type="Gene3D" id="3.40.50.1010">
    <property type="entry name" value="5'-nuclease"/>
    <property type="match status" value="1"/>
</dbReference>
<proteinExistence type="inferred from homology"/>
<gene>
    <name evidence="9" type="ORF">ACFSVL_01365</name>
</gene>